<accession>A0A2T5J9L1</accession>
<organism evidence="1 2">
    <name type="scientific">Mucilaginibacter yixingensis</name>
    <dbReference type="NCBI Taxonomy" id="1295612"/>
    <lineage>
        <taxon>Bacteria</taxon>
        <taxon>Pseudomonadati</taxon>
        <taxon>Bacteroidota</taxon>
        <taxon>Sphingobacteriia</taxon>
        <taxon>Sphingobacteriales</taxon>
        <taxon>Sphingobacteriaceae</taxon>
        <taxon>Mucilaginibacter</taxon>
    </lineage>
</organism>
<protein>
    <submittedName>
        <fullName evidence="1">Uncharacterized protein</fullName>
    </submittedName>
</protein>
<gene>
    <name evidence="1" type="ORF">C8P68_104249</name>
</gene>
<sequence length="227" mass="24492">MKKNIGIFLVLTGISLTASAQKWQKGFFIDRRGQKVEGVIRTNPSGKAPIKDEGFIIYKDSEKGTETRISASDMKSFVAGADSFVVAHAPRNTNWSKKETDFVRVALNEDLKLYVLDGGSGGGGSKFSFHPGISIGTGGYGGVGGGIGYGGDPYYGGGSGNTKVTYYYGANTAEMEQLTPQNFTDIMVEIMGDEPDAVQAIRERKFTYGNIDKLIAYFKSLKAAHRP</sequence>
<reference evidence="1 2" key="1">
    <citation type="submission" date="2018-04" db="EMBL/GenBank/DDBJ databases">
        <title>Genomic Encyclopedia of Archaeal and Bacterial Type Strains, Phase II (KMG-II): from individual species to whole genera.</title>
        <authorList>
            <person name="Goeker M."/>
        </authorList>
    </citation>
    <scope>NUCLEOTIDE SEQUENCE [LARGE SCALE GENOMIC DNA]</scope>
    <source>
        <strain evidence="1 2">DSM 26809</strain>
    </source>
</reference>
<proteinExistence type="predicted"/>
<dbReference type="EMBL" id="QAOQ01000004">
    <property type="protein sequence ID" value="PTQ96760.1"/>
    <property type="molecule type" value="Genomic_DNA"/>
</dbReference>
<dbReference type="RefSeq" id="WP_107828709.1">
    <property type="nucleotide sequence ID" value="NZ_CP160205.1"/>
</dbReference>
<dbReference type="OrthoDB" id="1494015at2"/>
<name>A0A2T5J9L1_9SPHI</name>
<evidence type="ECO:0000313" key="1">
    <source>
        <dbReference type="EMBL" id="PTQ96760.1"/>
    </source>
</evidence>
<dbReference type="AlphaFoldDB" id="A0A2T5J9L1"/>
<keyword evidence="2" id="KW-1185">Reference proteome</keyword>
<dbReference type="Proteomes" id="UP000244168">
    <property type="component" value="Unassembled WGS sequence"/>
</dbReference>
<comment type="caution">
    <text evidence="1">The sequence shown here is derived from an EMBL/GenBank/DDBJ whole genome shotgun (WGS) entry which is preliminary data.</text>
</comment>
<evidence type="ECO:0000313" key="2">
    <source>
        <dbReference type="Proteomes" id="UP000244168"/>
    </source>
</evidence>